<dbReference type="AlphaFoldDB" id="A0A8X6XYI8"/>
<gene>
    <name evidence="1" type="ORF">TNIN_202081</name>
</gene>
<name>A0A8X6XYI8_9ARAC</name>
<comment type="caution">
    <text evidence="1">The sequence shown here is derived from an EMBL/GenBank/DDBJ whole genome shotgun (WGS) entry which is preliminary data.</text>
</comment>
<organism evidence="1 2">
    <name type="scientific">Trichonephila inaurata madagascariensis</name>
    <dbReference type="NCBI Taxonomy" id="2747483"/>
    <lineage>
        <taxon>Eukaryota</taxon>
        <taxon>Metazoa</taxon>
        <taxon>Ecdysozoa</taxon>
        <taxon>Arthropoda</taxon>
        <taxon>Chelicerata</taxon>
        <taxon>Arachnida</taxon>
        <taxon>Araneae</taxon>
        <taxon>Araneomorphae</taxon>
        <taxon>Entelegynae</taxon>
        <taxon>Araneoidea</taxon>
        <taxon>Nephilidae</taxon>
        <taxon>Trichonephila</taxon>
        <taxon>Trichonephila inaurata</taxon>
    </lineage>
</organism>
<proteinExistence type="predicted"/>
<keyword evidence="2" id="KW-1185">Reference proteome</keyword>
<reference evidence="1" key="1">
    <citation type="submission" date="2020-08" db="EMBL/GenBank/DDBJ databases">
        <title>Multicomponent nature underlies the extraordinary mechanical properties of spider dragline silk.</title>
        <authorList>
            <person name="Kono N."/>
            <person name="Nakamura H."/>
            <person name="Mori M."/>
            <person name="Yoshida Y."/>
            <person name="Ohtoshi R."/>
            <person name="Malay A.D."/>
            <person name="Moran D.A.P."/>
            <person name="Tomita M."/>
            <person name="Numata K."/>
            <person name="Arakawa K."/>
        </authorList>
    </citation>
    <scope>NUCLEOTIDE SEQUENCE</scope>
</reference>
<accession>A0A8X6XYI8</accession>
<protein>
    <submittedName>
        <fullName evidence="1">Uncharacterized protein</fullName>
    </submittedName>
</protein>
<evidence type="ECO:0000313" key="1">
    <source>
        <dbReference type="EMBL" id="GFY61992.1"/>
    </source>
</evidence>
<evidence type="ECO:0000313" key="2">
    <source>
        <dbReference type="Proteomes" id="UP000886998"/>
    </source>
</evidence>
<sequence length="145" mass="16912">MHLPHGEPPHFKKIICITPAINDYVKKKFYEEPTQRLQTWPQKPKPEIWFPKHLKGSLYETTPALKWRKNLGFLISQQLLLSPFDKGKICGEIKTKRKLFLFQHFGGEKIEPDLPKTGLEEILFPKSIDELAPLLKTGRSPRIEK</sequence>
<dbReference type="EMBL" id="BMAV01014000">
    <property type="protein sequence ID" value="GFY61992.1"/>
    <property type="molecule type" value="Genomic_DNA"/>
</dbReference>
<dbReference type="Proteomes" id="UP000886998">
    <property type="component" value="Unassembled WGS sequence"/>
</dbReference>